<dbReference type="InterPro" id="IPR036097">
    <property type="entry name" value="HisK_dim/P_sf"/>
</dbReference>
<dbReference type="PRINTS" id="PR01780">
    <property type="entry name" value="LANTIREGPROT"/>
</dbReference>
<evidence type="ECO:0000259" key="15">
    <source>
        <dbReference type="PROSITE" id="PS50112"/>
    </source>
</evidence>
<keyword evidence="13" id="KW-0472">Membrane</keyword>
<dbReference type="FunFam" id="3.30.450.20:FF:000099">
    <property type="entry name" value="Sensory box sensor histidine kinase"/>
    <property type="match status" value="1"/>
</dbReference>
<dbReference type="SMART" id="SM00388">
    <property type="entry name" value="HisKA"/>
    <property type="match status" value="1"/>
</dbReference>
<keyword evidence="4" id="KW-1003">Cell membrane</keyword>
<dbReference type="PROSITE" id="PS50109">
    <property type="entry name" value="HIS_KIN"/>
    <property type="match status" value="1"/>
</dbReference>
<dbReference type="OrthoDB" id="9789238at2"/>
<evidence type="ECO:0000256" key="6">
    <source>
        <dbReference type="ARBA" id="ARBA00022553"/>
    </source>
</evidence>
<dbReference type="PROSITE" id="PS50112">
    <property type="entry name" value="PAS"/>
    <property type="match status" value="2"/>
</dbReference>
<dbReference type="InterPro" id="IPR000700">
    <property type="entry name" value="PAS-assoc_C"/>
</dbReference>
<dbReference type="SMART" id="SM00091">
    <property type="entry name" value="PAS"/>
    <property type="match status" value="2"/>
</dbReference>
<dbReference type="Pfam" id="PF08447">
    <property type="entry name" value="PAS_3"/>
    <property type="match status" value="2"/>
</dbReference>
<dbReference type="InterPro" id="IPR035965">
    <property type="entry name" value="PAS-like_dom_sf"/>
</dbReference>
<dbReference type="Gene3D" id="1.10.287.130">
    <property type="match status" value="1"/>
</dbReference>
<feature type="domain" description="PAC" evidence="16">
    <location>
        <begin position="236"/>
        <end position="289"/>
    </location>
</feature>
<dbReference type="PROSITE" id="PS50113">
    <property type="entry name" value="PAC"/>
    <property type="match status" value="3"/>
</dbReference>
<dbReference type="GO" id="GO:0000166">
    <property type="term" value="F:nucleotide binding"/>
    <property type="evidence" value="ECO:0007669"/>
    <property type="project" value="UniProtKB-KW"/>
</dbReference>
<feature type="domain" description="Histidine kinase" evidence="14">
    <location>
        <begin position="425"/>
        <end position="637"/>
    </location>
</feature>
<dbReference type="Pfam" id="PF00512">
    <property type="entry name" value="HisKA"/>
    <property type="match status" value="1"/>
</dbReference>
<sequence>MNEPRRSLDDEPLRKGEERWRRLVEALPQLVWSATPDGACDYFSAQWTQYTGVAESELLGWRWMDVLHPDDRHSTRRVWTDSVAERHAYDVEYRVRRRDGVYRWFKTRGVPIRDSKGGIVNWFGSCTDITDAKHTEEALCHARLELEKKVAERTTELRRNEIYLAEAQRLTRTGSWALNVASREFVYLSDQYYQIYGLDPDKGMPSLQAIRQRLHPEDRAHADAIREKALSEGKSYELDYRIVRPDGIVKFIHSVARPVFNASSNSPVEYVGTVMDVTKRKQAEEALRESEQRFRDFTESASDWYWETGPDHRFISVSDQLNPLGMPTRRIGTKRGDLASDLEEEPEKWRRHMADLDAHKPFRDFRYKATNWDGSEVYIATSGKPLFDPQGRFLGYRGVGSDLTAAVRAGQLEEALQEAKVVGDNIAHDLRTPLTRVRIRLERGREHASTLEESRAVADQAIAGLDQLLTTITALLRITEIEHSRRRERFGEVQLAPLIRDVGDLYGPIAEDKGVTLWAEAPDGATVQGDRDLLFEAVVNLVDNAVKFTPEGGRVELVLLCKEGETVIRVIDTGPGIPEIEREAVTQRFYRSDKSRNTKGLGLGLSMVAAIIKLHDFRFRISAGPGCTAEIARPNLD</sequence>
<keyword evidence="6" id="KW-0597">Phosphoprotein</keyword>
<dbReference type="Proteomes" id="UP000190675">
    <property type="component" value="Chromosome I"/>
</dbReference>
<keyword evidence="12" id="KW-1133">Transmembrane helix</keyword>
<keyword evidence="10" id="KW-0547">Nucleotide-binding</keyword>
<keyword evidence="9" id="KW-0677">Repeat</keyword>
<feature type="domain" description="PAC" evidence="16">
    <location>
        <begin position="363"/>
        <end position="415"/>
    </location>
</feature>
<proteinExistence type="predicted"/>
<protein>
    <recommendedName>
        <fullName evidence="3">histidine kinase</fullName>
        <ecNumber evidence="3">2.7.13.3</ecNumber>
    </recommendedName>
</protein>
<dbReference type="Pfam" id="PF02518">
    <property type="entry name" value="HATPase_c"/>
    <property type="match status" value="1"/>
</dbReference>
<name>A0A1M5R9E9_9BRAD</name>
<evidence type="ECO:0000256" key="13">
    <source>
        <dbReference type="ARBA" id="ARBA00023136"/>
    </source>
</evidence>
<reference evidence="17 18" key="1">
    <citation type="submission" date="2016-11" db="EMBL/GenBank/DDBJ databases">
        <authorList>
            <person name="Jaros S."/>
            <person name="Januszkiewicz K."/>
            <person name="Wedrychowicz H."/>
        </authorList>
    </citation>
    <scope>NUCLEOTIDE SEQUENCE [LARGE SCALE GENOMIC DNA]</scope>
    <source>
        <strain evidence="17 18">GAS242</strain>
    </source>
</reference>
<keyword evidence="8" id="KW-0812">Transmembrane</keyword>
<dbReference type="PANTHER" id="PTHR43304:SF1">
    <property type="entry name" value="PAC DOMAIN-CONTAINING PROTEIN"/>
    <property type="match status" value="1"/>
</dbReference>
<keyword evidence="7" id="KW-0808">Transferase</keyword>
<dbReference type="NCBIfam" id="TIGR00229">
    <property type="entry name" value="sensory_box"/>
    <property type="match status" value="3"/>
</dbReference>
<dbReference type="RefSeq" id="WP_079569357.1">
    <property type="nucleotide sequence ID" value="NZ_LT670818.1"/>
</dbReference>
<dbReference type="CDD" id="cd00130">
    <property type="entry name" value="PAS"/>
    <property type="match status" value="2"/>
</dbReference>
<gene>
    <name evidence="17" type="ORF">SAMN05444169_6432</name>
</gene>
<dbReference type="FunFam" id="2.10.70.100:FF:000001">
    <property type="entry name" value="Sensory transduction histidine kinase"/>
    <property type="match status" value="1"/>
</dbReference>
<feature type="domain" description="PAS" evidence="15">
    <location>
        <begin position="160"/>
        <end position="233"/>
    </location>
</feature>
<organism evidence="17 18">
    <name type="scientific">Bradyrhizobium erythrophlei</name>
    <dbReference type="NCBI Taxonomy" id="1437360"/>
    <lineage>
        <taxon>Bacteria</taxon>
        <taxon>Pseudomonadati</taxon>
        <taxon>Pseudomonadota</taxon>
        <taxon>Alphaproteobacteria</taxon>
        <taxon>Hyphomicrobiales</taxon>
        <taxon>Nitrobacteraceae</taxon>
        <taxon>Bradyrhizobium</taxon>
    </lineage>
</organism>
<dbReference type="SMART" id="SM00387">
    <property type="entry name" value="HATPase_c"/>
    <property type="match status" value="1"/>
</dbReference>
<evidence type="ECO:0000256" key="1">
    <source>
        <dbReference type="ARBA" id="ARBA00000085"/>
    </source>
</evidence>
<evidence type="ECO:0000259" key="16">
    <source>
        <dbReference type="PROSITE" id="PS50113"/>
    </source>
</evidence>
<evidence type="ECO:0000256" key="2">
    <source>
        <dbReference type="ARBA" id="ARBA00004429"/>
    </source>
</evidence>
<dbReference type="SUPFAM" id="SSF55785">
    <property type="entry name" value="PYP-like sensor domain (PAS domain)"/>
    <property type="match status" value="3"/>
</dbReference>
<dbReference type="GO" id="GO:0005886">
    <property type="term" value="C:plasma membrane"/>
    <property type="evidence" value="ECO:0007669"/>
    <property type="project" value="UniProtKB-SubCell"/>
</dbReference>
<dbReference type="Pfam" id="PF13426">
    <property type="entry name" value="PAS_9"/>
    <property type="match status" value="1"/>
</dbReference>
<evidence type="ECO:0000256" key="7">
    <source>
        <dbReference type="ARBA" id="ARBA00022679"/>
    </source>
</evidence>
<dbReference type="InterPro" id="IPR003661">
    <property type="entry name" value="HisK_dim/P_dom"/>
</dbReference>
<keyword evidence="11" id="KW-0418">Kinase</keyword>
<evidence type="ECO:0000259" key="14">
    <source>
        <dbReference type="PROSITE" id="PS50109"/>
    </source>
</evidence>
<dbReference type="InterPro" id="IPR036890">
    <property type="entry name" value="HATPase_C_sf"/>
</dbReference>
<evidence type="ECO:0000256" key="4">
    <source>
        <dbReference type="ARBA" id="ARBA00022475"/>
    </source>
</evidence>
<dbReference type="Gene3D" id="2.10.70.100">
    <property type="match status" value="1"/>
</dbReference>
<dbReference type="EC" id="2.7.13.3" evidence="3"/>
<dbReference type="AlphaFoldDB" id="A0A1M5R9E9"/>
<dbReference type="EMBL" id="LT670818">
    <property type="protein sequence ID" value="SHH22987.1"/>
    <property type="molecule type" value="Genomic_DNA"/>
</dbReference>
<evidence type="ECO:0000256" key="3">
    <source>
        <dbReference type="ARBA" id="ARBA00012438"/>
    </source>
</evidence>
<dbReference type="InterPro" id="IPR003594">
    <property type="entry name" value="HATPase_dom"/>
</dbReference>
<evidence type="ECO:0000256" key="11">
    <source>
        <dbReference type="ARBA" id="ARBA00022777"/>
    </source>
</evidence>
<dbReference type="InterPro" id="IPR013655">
    <property type="entry name" value="PAS_fold_3"/>
</dbReference>
<evidence type="ECO:0000256" key="9">
    <source>
        <dbReference type="ARBA" id="ARBA00022737"/>
    </source>
</evidence>
<dbReference type="CDD" id="cd00082">
    <property type="entry name" value="HisKA"/>
    <property type="match status" value="1"/>
</dbReference>
<dbReference type="PANTHER" id="PTHR43304">
    <property type="entry name" value="PHYTOCHROME-LIKE PROTEIN CPH1"/>
    <property type="match status" value="1"/>
</dbReference>
<dbReference type="InterPro" id="IPR001610">
    <property type="entry name" value="PAC"/>
</dbReference>
<dbReference type="InterPro" id="IPR008358">
    <property type="entry name" value="Sig_transdc_His_kin/Pase_MprB"/>
</dbReference>
<comment type="subcellular location">
    <subcellularLocation>
        <location evidence="2">Cell inner membrane</location>
        <topology evidence="2">Multi-pass membrane protein</topology>
    </subcellularLocation>
</comment>
<evidence type="ECO:0000256" key="5">
    <source>
        <dbReference type="ARBA" id="ARBA00022519"/>
    </source>
</evidence>
<dbReference type="InterPro" id="IPR052162">
    <property type="entry name" value="Sensor_kinase/Photoreceptor"/>
</dbReference>
<evidence type="ECO:0000313" key="17">
    <source>
        <dbReference type="EMBL" id="SHH22987.1"/>
    </source>
</evidence>
<evidence type="ECO:0000256" key="12">
    <source>
        <dbReference type="ARBA" id="ARBA00022989"/>
    </source>
</evidence>
<dbReference type="InterPro" id="IPR000014">
    <property type="entry name" value="PAS"/>
</dbReference>
<dbReference type="Gene3D" id="3.30.450.20">
    <property type="entry name" value="PAS domain"/>
    <property type="match status" value="3"/>
</dbReference>
<dbReference type="SMART" id="SM00086">
    <property type="entry name" value="PAC"/>
    <property type="match status" value="3"/>
</dbReference>
<comment type="catalytic activity">
    <reaction evidence="1">
        <text>ATP + protein L-histidine = ADP + protein N-phospho-L-histidine.</text>
        <dbReference type="EC" id="2.7.13.3"/>
    </reaction>
</comment>
<feature type="domain" description="PAC" evidence="16">
    <location>
        <begin position="89"/>
        <end position="141"/>
    </location>
</feature>
<evidence type="ECO:0000256" key="10">
    <source>
        <dbReference type="ARBA" id="ARBA00022741"/>
    </source>
</evidence>
<feature type="domain" description="PAS" evidence="15">
    <location>
        <begin position="16"/>
        <end position="87"/>
    </location>
</feature>
<evidence type="ECO:0000256" key="8">
    <source>
        <dbReference type="ARBA" id="ARBA00022692"/>
    </source>
</evidence>
<dbReference type="InterPro" id="IPR005467">
    <property type="entry name" value="His_kinase_dom"/>
</dbReference>
<accession>A0A1M5R9E9</accession>
<dbReference type="SUPFAM" id="SSF55874">
    <property type="entry name" value="ATPase domain of HSP90 chaperone/DNA topoisomerase II/histidine kinase"/>
    <property type="match status" value="1"/>
</dbReference>
<keyword evidence="5" id="KW-0997">Cell inner membrane</keyword>
<dbReference type="SUPFAM" id="SSF47384">
    <property type="entry name" value="Homodimeric domain of signal transducing histidine kinase"/>
    <property type="match status" value="1"/>
</dbReference>
<evidence type="ECO:0000313" key="18">
    <source>
        <dbReference type="Proteomes" id="UP000190675"/>
    </source>
</evidence>
<dbReference type="GO" id="GO:0000155">
    <property type="term" value="F:phosphorelay sensor kinase activity"/>
    <property type="evidence" value="ECO:0007669"/>
    <property type="project" value="InterPro"/>
</dbReference>
<dbReference type="Gene3D" id="3.30.565.10">
    <property type="entry name" value="Histidine kinase-like ATPase, C-terminal domain"/>
    <property type="match status" value="1"/>
</dbReference>